<comment type="caution">
    <text evidence="3">The sequence shown here is derived from an EMBL/GenBank/DDBJ whole genome shotgun (WGS) entry which is preliminary data.</text>
</comment>
<evidence type="ECO:0000256" key="1">
    <source>
        <dbReference type="SAM" id="MobiDB-lite"/>
    </source>
</evidence>
<dbReference type="RefSeq" id="WP_021688719.1">
    <property type="nucleotide sequence ID" value="NZ_BASZ01000001.1"/>
</dbReference>
<name>U2YIC6_9SPHN</name>
<reference evidence="3 4" key="1">
    <citation type="submission" date="2013-09" db="EMBL/GenBank/DDBJ databases">
        <title>Whole genome shotgun sequence of Novosphingobium tardaugens NBRC 16725.</title>
        <authorList>
            <person name="Isaki S."/>
            <person name="Hosoyama A."/>
            <person name="Tsuchikane K."/>
            <person name="Katsumata H."/>
            <person name="Ando Y."/>
            <person name="Yamazaki S."/>
            <person name="Fujita N."/>
        </authorList>
    </citation>
    <scope>NUCLEOTIDE SEQUENCE [LARGE SCALE GENOMIC DNA]</scope>
    <source>
        <strain evidence="3 4">NBRC 16725</strain>
    </source>
</reference>
<protein>
    <submittedName>
        <fullName evidence="3">Uncharacterized protein</fullName>
    </submittedName>
</protein>
<gene>
    <name evidence="3" type="ORF">NT2_01_05860</name>
</gene>
<evidence type="ECO:0000256" key="2">
    <source>
        <dbReference type="SAM" id="Phobius"/>
    </source>
</evidence>
<dbReference type="Proteomes" id="UP000016568">
    <property type="component" value="Unassembled WGS sequence"/>
</dbReference>
<feature type="transmembrane region" description="Helical" evidence="2">
    <location>
        <begin position="32"/>
        <end position="51"/>
    </location>
</feature>
<organism evidence="3 4">
    <name type="scientific">Caenibius tardaugens NBRC 16725</name>
    <dbReference type="NCBI Taxonomy" id="1219035"/>
    <lineage>
        <taxon>Bacteria</taxon>
        <taxon>Pseudomonadati</taxon>
        <taxon>Pseudomonadota</taxon>
        <taxon>Alphaproteobacteria</taxon>
        <taxon>Sphingomonadales</taxon>
        <taxon>Erythrobacteraceae</taxon>
        <taxon>Caenibius</taxon>
    </lineage>
</organism>
<feature type="transmembrane region" description="Helical" evidence="2">
    <location>
        <begin position="63"/>
        <end position="82"/>
    </location>
</feature>
<keyword evidence="4" id="KW-1185">Reference proteome</keyword>
<dbReference type="EMBL" id="BASZ01000001">
    <property type="protein sequence ID" value="GAD47812.1"/>
    <property type="molecule type" value="Genomic_DNA"/>
</dbReference>
<keyword evidence="2" id="KW-0472">Membrane</keyword>
<keyword evidence="2" id="KW-0812">Transmembrane</keyword>
<dbReference type="AlphaFoldDB" id="U2YIC6"/>
<sequence length="115" mass="13072">MSEDNVKQDSAIDPEAKDALPFPGTPAMYRKIAIWGSLGLHAYLFAGYWAIKVFLAGEAWPTSWVPLAVTVVSAVLFARFSYRWIMRLDARYGRGSGWILHSTRVKLPFEKPRRK</sequence>
<evidence type="ECO:0000313" key="3">
    <source>
        <dbReference type="EMBL" id="GAD47812.1"/>
    </source>
</evidence>
<accession>U2YIC6</accession>
<keyword evidence="2" id="KW-1133">Transmembrane helix</keyword>
<evidence type="ECO:0000313" key="4">
    <source>
        <dbReference type="Proteomes" id="UP000016568"/>
    </source>
</evidence>
<feature type="region of interest" description="Disordered" evidence="1">
    <location>
        <begin position="1"/>
        <end position="23"/>
    </location>
</feature>
<proteinExistence type="predicted"/>